<dbReference type="KEGG" id="dgi:Desgi_0705"/>
<sequence length="36" mass="3996">MNEAGDAGYDEFLIFAEEGADQPVTGKVVQEFNFKE</sequence>
<accession>R4KIA3</accession>
<reference evidence="1 2" key="1">
    <citation type="submission" date="2012-01" db="EMBL/GenBank/DDBJ databases">
        <title>Complete sequence of Desulfotomaculum gibsoniae DSM 7213.</title>
        <authorList>
            <consortium name="US DOE Joint Genome Institute"/>
            <person name="Lucas S."/>
            <person name="Han J."/>
            <person name="Lapidus A."/>
            <person name="Cheng J.-F."/>
            <person name="Goodwin L."/>
            <person name="Pitluck S."/>
            <person name="Peters L."/>
            <person name="Ovchinnikova G."/>
            <person name="Teshima H."/>
            <person name="Detter J.C."/>
            <person name="Han C."/>
            <person name="Tapia R."/>
            <person name="Land M."/>
            <person name="Hauser L."/>
            <person name="Kyrpides N."/>
            <person name="Ivanova N."/>
            <person name="Pagani I."/>
            <person name="Parshina S."/>
            <person name="Plugge C."/>
            <person name="Muyzer G."/>
            <person name="Kuever J."/>
            <person name="Ivanova A."/>
            <person name="Nazina T."/>
            <person name="Klenk H.-P."/>
            <person name="Brambilla E."/>
            <person name="Spring S."/>
            <person name="Stams A.F."/>
            <person name="Woyke T."/>
        </authorList>
    </citation>
    <scope>NUCLEOTIDE SEQUENCE [LARGE SCALE GENOMIC DNA]</scope>
    <source>
        <strain evidence="1 2">DSM 7213</strain>
    </source>
</reference>
<protein>
    <submittedName>
        <fullName evidence="1">Uncharacterized protein</fullName>
    </submittedName>
</protein>
<proteinExistence type="predicted"/>
<evidence type="ECO:0000313" key="1">
    <source>
        <dbReference type="EMBL" id="AGL00260.1"/>
    </source>
</evidence>
<evidence type="ECO:0000313" key="2">
    <source>
        <dbReference type="Proteomes" id="UP000013520"/>
    </source>
</evidence>
<dbReference type="HOGENOM" id="CLU_3355796_0_0_9"/>
<dbReference type="Proteomes" id="UP000013520">
    <property type="component" value="Chromosome"/>
</dbReference>
<gene>
    <name evidence="1" type="ORF">Desgi_0705</name>
</gene>
<name>R4KIA3_9FIRM</name>
<organism evidence="1 2">
    <name type="scientific">Desulfoscipio gibsoniae DSM 7213</name>
    <dbReference type="NCBI Taxonomy" id="767817"/>
    <lineage>
        <taxon>Bacteria</taxon>
        <taxon>Bacillati</taxon>
        <taxon>Bacillota</taxon>
        <taxon>Clostridia</taxon>
        <taxon>Eubacteriales</taxon>
        <taxon>Desulfallaceae</taxon>
        <taxon>Desulfoscipio</taxon>
    </lineage>
</organism>
<keyword evidence="2" id="KW-1185">Reference proteome</keyword>
<dbReference type="AlphaFoldDB" id="R4KIA3"/>
<dbReference type="STRING" id="767817.Desgi_0705"/>
<dbReference type="EMBL" id="CP003273">
    <property type="protein sequence ID" value="AGL00260.1"/>
    <property type="molecule type" value="Genomic_DNA"/>
</dbReference>